<dbReference type="SMART" id="SM00382">
    <property type="entry name" value="AAA"/>
    <property type="match status" value="1"/>
</dbReference>
<evidence type="ECO:0000256" key="9">
    <source>
        <dbReference type="ARBA" id="ARBA00023136"/>
    </source>
</evidence>
<evidence type="ECO:0000259" key="10">
    <source>
        <dbReference type="PROSITE" id="PS50893"/>
    </source>
</evidence>
<name>A0A537JI26_9BACT</name>
<keyword evidence="9" id="KW-0472">Membrane</keyword>
<keyword evidence="7 11" id="KW-0067">ATP-binding</keyword>
<feature type="domain" description="ABC transporter" evidence="10">
    <location>
        <begin position="6"/>
        <end position="253"/>
    </location>
</feature>
<dbReference type="InterPro" id="IPR050388">
    <property type="entry name" value="ABC_Ni/Peptide_Import"/>
</dbReference>
<keyword evidence="4" id="KW-1003">Cell membrane</keyword>
<evidence type="ECO:0000256" key="8">
    <source>
        <dbReference type="ARBA" id="ARBA00022967"/>
    </source>
</evidence>
<comment type="subcellular location">
    <subcellularLocation>
        <location evidence="1">Cell membrane</location>
        <topology evidence="1">Peripheral membrane protein</topology>
    </subcellularLocation>
</comment>
<dbReference type="Pfam" id="PF00005">
    <property type="entry name" value="ABC_tran"/>
    <property type="match status" value="1"/>
</dbReference>
<keyword evidence="8" id="KW-1278">Translocase</keyword>
<sequence length="325" mass="35549">MSAPLLAVEGLCVEIPTQRGIVQAVRGVSFTVERGETFALVGESGSGKTMTCPAILRLIHPPGRISGGRVTFQGRNLARLPERDLERIRGSGFVMVFQDPMSALNPVLTVEEQIAEALPWGRPYSRRDRALDLLRRVGIPDPERRLRAYPHQLSGGQRQRVMLAIALARQPALLLADEPTTALDVTIQAQILRLIVTLQKEYGMALILVTHDLGVVYHMVDRVAVMYAGQIMELAAKGDLFARPRHPYTIGLIRSVPSIDRRRPLAPIPGSPPDLIGLGPGCPFAPRCAWASDECRTGEIPFVRVGDGHWSRCLKADLLEAEAGG</sequence>
<keyword evidence="5" id="KW-0997">Cell inner membrane</keyword>
<evidence type="ECO:0000256" key="7">
    <source>
        <dbReference type="ARBA" id="ARBA00022840"/>
    </source>
</evidence>
<evidence type="ECO:0000256" key="4">
    <source>
        <dbReference type="ARBA" id="ARBA00022475"/>
    </source>
</evidence>
<dbReference type="Proteomes" id="UP000318093">
    <property type="component" value="Unassembled WGS sequence"/>
</dbReference>
<comment type="caution">
    <text evidence="11">The sequence shown here is derived from an EMBL/GenBank/DDBJ whole genome shotgun (WGS) entry which is preliminary data.</text>
</comment>
<dbReference type="FunFam" id="3.40.50.300:FF:000016">
    <property type="entry name" value="Oligopeptide ABC transporter ATP-binding component"/>
    <property type="match status" value="1"/>
</dbReference>
<dbReference type="AlphaFoldDB" id="A0A537JI26"/>
<keyword evidence="6" id="KW-0547">Nucleotide-binding</keyword>
<dbReference type="PANTHER" id="PTHR43297">
    <property type="entry name" value="OLIGOPEPTIDE TRANSPORT ATP-BINDING PROTEIN APPD"/>
    <property type="match status" value="1"/>
</dbReference>
<comment type="similarity">
    <text evidence="2">Belongs to the ABC transporter superfamily.</text>
</comment>
<evidence type="ECO:0000256" key="3">
    <source>
        <dbReference type="ARBA" id="ARBA00022448"/>
    </source>
</evidence>
<organism evidence="11 12">
    <name type="scientific">Candidatus Segetimicrobium genomatis</name>
    <dbReference type="NCBI Taxonomy" id="2569760"/>
    <lineage>
        <taxon>Bacteria</taxon>
        <taxon>Bacillati</taxon>
        <taxon>Candidatus Sysuimicrobiota</taxon>
        <taxon>Candidatus Sysuimicrobiia</taxon>
        <taxon>Candidatus Sysuimicrobiales</taxon>
        <taxon>Candidatus Segetimicrobiaceae</taxon>
        <taxon>Candidatus Segetimicrobium</taxon>
    </lineage>
</organism>
<evidence type="ECO:0000313" key="12">
    <source>
        <dbReference type="Proteomes" id="UP000318093"/>
    </source>
</evidence>
<accession>A0A537JI26</accession>
<dbReference type="NCBIfam" id="TIGR01727">
    <property type="entry name" value="oligo_HPY"/>
    <property type="match status" value="1"/>
</dbReference>
<keyword evidence="3" id="KW-0813">Transport</keyword>
<dbReference type="InterPro" id="IPR003593">
    <property type="entry name" value="AAA+_ATPase"/>
</dbReference>
<evidence type="ECO:0000256" key="1">
    <source>
        <dbReference type="ARBA" id="ARBA00004202"/>
    </source>
</evidence>
<proteinExistence type="inferred from homology"/>
<dbReference type="InterPro" id="IPR003439">
    <property type="entry name" value="ABC_transporter-like_ATP-bd"/>
</dbReference>
<reference evidence="11 12" key="1">
    <citation type="journal article" date="2019" name="Nat. Microbiol.">
        <title>Mediterranean grassland soil C-N compound turnover is dependent on rainfall and depth, and is mediated by genomically divergent microorganisms.</title>
        <authorList>
            <person name="Diamond S."/>
            <person name="Andeer P.F."/>
            <person name="Li Z."/>
            <person name="Crits-Christoph A."/>
            <person name="Burstein D."/>
            <person name="Anantharaman K."/>
            <person name="Lane K.R."/>
            <person name="Thomas B.C."/>
            <person name="Pan C."/>
            <person name="Northen T.R."/>
            <person name="Banfield J.F."/>
        </authorList>
    </citation>
    <scope>NUCLEOTIDE SEQUENCE [LARGE SCALE GENOMIC DNA]</scope>
    <source>
        <strain evidence="11">NP_6</strain>
    </source>
</reference>
<evidence type="ECO:0000256" key="6">
    <source>
        <dbReference type="ARBA" id="ARBA00022741"/>
    </source>
</evidence>
<dbReference type="CDD" id="cd03257">
    <property type="entry name" value="ABC_NikE_OppD_transporters"/>
    <property type="match status" value="1"/>
</dbReference>
<gene>
    <name evidence="11" type="ORF">E6H03_04965</name>
</gene>
<dbReference type="GO" id="GO:0005524">
    <property type="term" value="F:ATP binding"/>
    <property type="evidence" value="ECO:0007669"/>
    <property type="project" value="UniProtKB-KW"/>
</dbReference>
<dbReference type="InterPro" id="IPR013563">
    <property type="entry name" value="Oligopep_ABC_C"/>
</dbReference>
<dbReference type="Pfam" id="PF08352">
    <property type="entry name" value="oligo_HPY"/>
    <property type="match status" value="1"/>
</dbReference>
<dbReference type="InterPro" id="IPR027417">
    <property type="entry name" value="P-loop_NTPase"/>
</dbReference>
<dbReference type="Gene3D" id="3.40.50.300">
    <property type="entry name" value="P-loop containing nucleotide triphosphate hydrolases"/>
    <property type="match status" value="1"/>
</dbReference>
<evidence type="ECO:0000256" key="5">
    <source>
        <dbReference type="ARBA" id="ARBA00022519"/>
    </source>
</evidence>
<protein>
    <submittedName>
        <fullName evidence="11">ABC transporter ATP-binding protein</fullName>
    </submittedName>
</protein>
<dbReference type="PROSITE" id="PS00211">
    <property type="entry name" value="ABC_TRANSPORTER_1"/>
    <property type="match status" value="1"/>
</dbReference>
<dbReference type="EMBL" id="VBAN01000145">
    <property type="protein sequence ID" value="TMI82756.1"/>
    <property type="molecule type" value="Genomic_DNA"/>
</dbReference>
<dbReference type="InterPro" id="IPR017871">
    <property type="entry name" value="ABC_transporter-like_CS"/>
</dbReference>
<dbReference type="GO" id="GO:0015833">
    <property type="term" value="P:peptide transport"/>
    <property type="evidence" value="ECO:0007669"/>
    <property type="project" value="InterPro"/>
</dbReference>
<evidence type="ECO:0000256" key="2">
    <source>
        <dbReference type="ARBA" id="ARBA00005417"/>
    </source>
</evidence>
<dbReference type="GO" id="GO:0005886">
    <property type="term" value="C:plasma membrane"/>
    <property type="evidence" value="ECO:0007669"/>
    <property type="project" value="UniProtKB-SubCell"/>
</dbReference>
<dbReference type="GO" id="GO:0016887">
    <property type="term" value="F:ATP hydrolysis activity"/>
    <property type="evidence" value="ECO:0007669"/>
    <property type="project" value="InterPro"/>
</dbReference>
<dbReference type="SUPFAM" id="SSF52540">
    <property type="entry name" value="P-loop containing nucleoside triphosphate hydrolases"/>
    <property type="match status" value="1"/>
</dbReference>
<evidence type="ECO:0000313" key="11">
    <source>
        <dbReference type="EMBL" id="TMI82756.1"/>
    </source>
</evidence>
<dbReference type="PROSITE" id="PS50893">
    <property type="entry name" value="ABC_TRANSPORTER_2"/>
    <property type="match status" value="1"/>
</dbReference>
<dbReference type="PANTHER" id="PTHR43297:SF14">
    <property type="entry name" value="ATPASE AAA-TYPE CORE DOMAIN-CONTAINING PROTEIN"/>
    <property type="match status" value="1"/>
</dbReference>